<feature type="region of interest" description="Disordered" evidence="1">
    <location>
        <begin position="66"/>
        <end position="119"/>
    </location>
</feature>
<dbReference type="Proteomes" id="UP000625527">
    <property type="component" value="Unassembled WGS sequence"/>
</dbReference>
<sequence length="119" mass="12338">MVFMPGRRIGDTLSASVRSLRRPAIVVGVLGSVMTLSGCSEPVPERVYVESFTDAHGRACTFVYTTEPGSDADPGADTDISQIDCEYPPEGREPGRSGSVEINVGIPAGPGPSSSPSAP</sequence>
<dbReference type="RefSeq" id="WP_192864882.1">
    <property type="nucleotide sequence ID" value="NZ_JADAQT010000108.1"/>
</dbReference>
<gene>
    <name evidence="2" type="ORF">IHE71_21885</name>
</gene>
<accession>A0ABR9N4T1</accession>
<comment type="caution">
    <text evidence="2">The sequence shown here is derived from an EMBL/GenBank/DDBJ whole genome shotgun (WGS) entry which is preliminary data.</text>
</comment>
<keyword evidence="3" id="KW-1185">Reference proteome</keyword>
<evidence type="ECO:0000313" key="2">
    <source>
        <dbReference type="EMBL" id="MBE1878350.1"/>
    </source>
</evidence>
<evidence type="ECO:0000313" key="3">
    <source>
        <dbReference type="Proteomes" id="UP000625527"/>
    </source>
</evidence>
<protein>
    <recommendedName>
        <fullName evidence="4">Secreted protein</fullName>
    </recommendedName>
</protein>
<proteinExistence type="predicted"/>
<dbReference type="EMBL" id="JADAQT010000108">
    <property type="protein sequence ID" value="MBE1878350.1"/>
    <property type="molecule type" value="Genomic_DNA"/>
</dbReference>
<evidence type="ECO:0008006" key="4">
    <source>
        <dbReference type="Google" id="ProtNLM"/>
    </source>
</evidence>
<name>A0ABR9N4T1_9MICO</name>
<reference evidence="2 3" key="1">
    <citation type="submission" date="2020-10" db="EMBL/GenBank/DDBJ databases">
        <title>Myceligenerans pegani sp. nov., an endophytic actinomycete isolated from Peganum harmala L. in Xinjiang, China.</title>
        <authorList>
            <person name="Xin L."/>
        </authorList>
    </citation>
    <scope>NUCLEOTIDE SEQUENCE [LARGE SCALE GENOMIC DNA]</scope>
    <source>
        <strain evidence="2 3">TRM65318</strain>
    </source>
</reference>
<organism evidence="2 3">
    <name type="scientific">Myceligenerans pegani</name>
    <dbReference type="NCBI Taxonomy" id="2776917"/>
    <lineage>
        <taxon>Bacteria</taxon>
        <taxon>Bacillati</taxon>
        <taxon>Actinomycetota</taxon>
        <taxon>Actinomycetes</taxon>
        <taxon>Micrococcales</taxon>
        <taxon>Promicromonosporaceae</taxon>
        <taxon>Myceligenerans</taxon>
    </lineage>
</organism>
<evidence type="ECO:0000256" key="1">
    <source>
        <dbReference type="SAM" id="MobiDB-lite"/>
    </source>
</evidence>